<feature type="domain" description="Helicase MOV-10-like beta-barrel" evidence="13">
    <location>
        <begin position="544"/>
        <end position="617"/>
    </location>
</feature>
<dbReference type="PANTHER" id="PTHR45418:SF1">
    <property type="entry name" value="CANCER_TESTIS ANTIGEN 55"/>
    <property type="match status" value="1"/>
</dbReference>
<dbReference type="GO" id="GO:0005524">
    <property type="term" value="F:ATP binding"/>
    <property type="evidence" value="ECO:0007669"/>
    <property type="project" value="UniProtKB-KW"/>
</dbReference>
<dbReference type="GO" id="GO:0071546">
    <property type="term" value="C:pi-body"/>
    <property type="evidence" value="ECO:0000266"/>
    <property type="project" value="RGD"/>
</dbReference>
<organism evidence="14 15">
    <name type="scientific">Rattus norvegicus</name>
    <name type="common">Rat</name>
    <dbReference type="NCBI Taxonomy" id="10116"/>
    <lineage>
        <taxon>Eukaryota</taxon>
        <taxon>Metazoa</taxon>
        <taxon>Chordata</taxon>
        <taxon>Craniata</taxon>
        <taxon>Vertebrata</taxon>
        <taxon>Euteleostomi</taxon>
        <taxon>Mammalia</taxon>
        <taxon>Eutheria</taxon>
        <taxon>Euarchontoglires</taxon>
        <taxon>Glires</taxon>
        <taxon>Rodentia</taxon>
        <taxon>Myomorpha</taxon>
        <taxon>Muroidea</taxon>
        <taxon>Muridae</taxon>
        <taxon>Murinae</taxon>
        <taxon>Rattus</taxon>
    </lineage>
</organism>
<dbReference type="RefSeq" id="NP_001414417.1">
    <property type="nucleotide sequence ID" value="NM_001427488.1"/>
</dbReference>
<dbReference type="InterPro" id="IPR047187">
    <property type="entry name" value="SF1_C_Upf1"/>
</dbReference>
<sequence>MLRLAAKLVSFFWRREDIPEEEVGQPRQELSEGDTRLKTVQGVVTRYCSDYGMIDDLIYFSNDAVTSKVLLNVGQEVIAVVEENKVSNGLKAIRVEAVSDKWEDDNRNSSKGLSDSSPRVLIGCVTSMLEGAGYISQTTYFSLESVCEGFHPCKGDWVEAEYWIRPGTWSSEAISVKPLRYKRVDKVCISSLCGRNGVIEDSIFFSLDSLKLPEGYTPRRHDIVNAVVVESSQSCYIWRALCMTPVKREAIIGEAPQEPYGALLLKNKGDVEVTRTTSFGTLKEGESKAVVIWIENKGEISQDLVSCRLAGWDKAHQFRFEAQGRGQACAGVAAVAVSEGENVNSLNHHREDKPDPIPESSLENNTEISPDGCACTEESREKGDTAEKQEPEPGGLIPPGEKTSIVVTCNAKNPGRCKELLLLCFSNFLIGRHLEVNVVSSEEALIAVREPFSWKKPKSSQTIVSAKTTVVVTTQKRNSRRQLPSFLPQYPIPDRLKKCVEQKIDILTFQPLLAELLNMSNYKEKFSTLLWLEEIHAEIELKEYNMSGVVLKRKGELLVLEVPGLAESRPSLYAGDKLILKSQEYNGHVIEYIGYVMEIHEEDVTLKLNPGFEQMYNFEPMDVEFTYNRTTSRRCHYALEQVIHLGVKVLFPEEIILQSPQVTGNWSLAQDTKSDGQSITKVTRNDGQSITNITKNDGQSITNITKNDGQSITKVTKNDGQSITNITKNDGQSITSITKNGGQSINKVTRNDGQSITNITRNDGQSITKVTKNGGQSISKVTRNDGQSITKNKKTVKDQTKNTTKERHLSTTDQPEKTASTAETMDEIQIPRARDKEFFNPVLNENQKLAVRRILSGDCRPLPYILFGPPGTGKTVTIIEAVLQVHYALPDSRILVCAPSNSAADLVCLRLHESKVLKPAAMVRVNATCRFEETIIEAIKPYCRDGEDIWRASRFRIIITTCSSAGLFYQIGVRVGYFTHVFVDEAGQASEPECLIPLGLISDINGQIVLAGDPMQLGPVIKSRLAMAYGLNVSMLERLMSRPAYLRDENAFGACGAYNPLLVTKLVKNYRSHSALLALPSRLFYHRELEVCADPKVVTSLLGWEKLPRKGFPLIFHGVRGNEAREGRSPSWFSPAEAVQVMRYCCLLARNVSSQVSSKDIGVITPYRKQVEKIKILLRNVDLTDIKVGSVEEFQGQEYLVIVISTVRSNEDRFEDDRYFLGFLSNSKRFNVAITRPKALLIVLGNPHVLVRDPCFGALLEYSVTNGVYTGCDLPPELQALQK</sequence>
<dbReference type="InterPro" id="IPR027417">
    <property type="entry name" value="P-loop_NTPase"/>
</dbReference>
<evidence type="ECO:0000256" key="2">
    <source>
        <dbReference type="ARBA" id="ARBA00005601"/>
    </source>
</evidence>
<feature type="compositionally biased region" description="Basic and acidic residues" evidence="10">
    <location>
        <begin position="795"/>
        <end position="816"/>
    </location>
</feature>
<dbReference type="Ensembl" id="ENSRNOT00000042686.7">
    <property type="protein sequence ID" value="ENSRNOP00000039486.5"/>
    <property type="gene ID" value="ENSRNOG00000031093.7"/>
</dbReference>
<dbReference type="STRING" id="10116.ENSRNOP00000039486"/>
<evidence type="ECO:0000256" key="8">
    <source>
        <dbReference type="ARBA" id="ARBA00022840"/>
    </source>
</evidence>
<dbReference type="GO" id="GO:0034584">
    <property type="term" value="F:piRNA binding"/>
    <property type="evidence" value="ECO:0000266"/>
    <property type="project" value="RGD"/>
</dbReference>
<dbReference type="GO" id="GO:0141196">
    <property type="term" value="P:transposable element silencing by piRNA-mediated DNA methylation"/>
    <property type="evidence" value="ECO:0000266"/>
    <property type="project" value="RGD"/>
</dbReference>
<dbReference type="RGD" id="1304735">
    <property type="gene designation" value="Mov10l1"/>
</dbReference>
<dbReference type="GO" id="GO:0035194">
    <property type="term" value="P:regulatory ncRNA-mediated post-transcriptional gene silencing"/>
    <property type="evidence" value="ECO:0000318"/>
    <property type="project" value="GO_Central"/>
</dbReference>
<dbReference type="Pfam" id="PF13087">
    <property type="entry name" value="AAA_12"/>
    <property type="match status" value="1"/>
</dbReference>
<dbReference type="OMA" id="VDDCWRH"/>
<proteinExistence type="inferred from homology"/>
<dbReference type="GO" id="GO:0007141">
    <property type="term" value="P:male meiosis I"/>
    <property type="evidence" value="ECO:0000266"/>
    <property type="project" value="RGD"/>
</dbReference>
<dbReference type="Pfam" id="PF21634">
    <property type="entry name" value="MOV-10_beta-barrel"/>
    <property type="match status" value="1"/>
</dbReference>
<feature type="region of interest" description="Disordered" evidence="10">
    <location>
        <begin position="343"/>
        <end position="402"/>
    </location>
</feature>
<dbReference type="GO" id="GO:0016787">
    <property type="term" value="F:hydrolase activity"/>
    <property type="evidence" value="ECO:0007669"/>
    <property type="project" value="UniProtKB-KW"/>
</dbReference>
<dbReference type="FunCoup" id="D3ZH42">
    <property type="interactions" value="46"/>
</dbReference>
<name>D3ZH42_RAT</name>
<dbReference type="Gene3D" id="3.40.50.300">
    <property type="entry name" value="P-loop containing nucleotide triphosphate hydrolases"/>
    <property type="match status" value="2"/>
</dbReference>
<dbReference type="EC" id="3.6.4.13" evidence="3"/>
<dbReference type="eggNOG" id="KOG1804">
    <property type="taxonomic scope" value="Eukaryota"/>
</dbReference>
<dbReference type="ExpressionAtlas" id="D3ZH42">
    <property type="expression patterns" value="baseline and differential"/>
</dbReference>
<dbReference type="HOGENOM" id="CLU_001666_3_1_1"/>
<evidence type="ECO:0000313" key="16">
    <source>
        <dbReference type="RGD" id="1304735"/>
    </source>
</evidence>
<reference evidence="14" key="3">
    <citation type="submission" date="2025-09" db="UniProtKB">
        <authorList>
            <consortium name="Ensembl"/>
        </authorList>
    </citation>
    <scope>IDENTIFICATION</scope>
    <source>
        <strain evidence="14">Brown Norway</strain>
    </source>
</reference>
<dbReference type="GO" id="GO:0007140">
    <property type="term" value="P:male meiotic nuclear division"/>
    <property type="evidence" value="ECO:0000266"/>
    <property type="project" value="RGD"/>
</dbReference>
<keyword evidence="7" id="KW-0347">Helicase</keyword>
<gene>
    <name evidence="14 16" type="primary">Mov10l1</name>
</gene>
<dbReference type="GO" id="GO:0043186">
    <property type="term" value="C:P granule"/>
    <property type="evidence" value="ECO:0000266"/>
    <property type="project" value="RGD"/>
</dbReference>
<evidence type="ECO:0000313" key="15">
    <source>
        <dbReference type="Proteomes" id="UP000002494"/>
    </source>
</evidence>
<reference evidence="14" key="2">
    <citation type="submission" date="2025-08" db="UniProtKB">
        <authorList>
            <consortium name="Ensembl"/>
        </authorList>
    </citation>
    <scope>IDENTIFICATION</scope>
    <source>
        <strain evidence="14">Brown Norway</strain>
    </source>
</reference>
<dbReference type="PANTHER" id="PTHR45418">
    <property type="entry name" value="CANCER/TESTIS ANTIGEN 55"/>
    <property type="match status" value="1"/>
</dbReference>
<dbReference type="SUPFAM" id="SSF52540">
    <property type="entry name" value="P-loop containing nucleoside triphosphate hydrolases"/>
    <property type="match status" value="1"/>
</dbReference>
<dbReference type="CDD" id="cd18078">
    <property type="entry name" value="DEXXQc_Mov10L1"/>
    <property type="match status" value="1"/>
</dbReference>
<keyword evidence="8" id="KW-0067">ATP-binding</keyword>
<dbReference type="GeneTree" id="ENSGT00940000160150"/>
<dbReference type="Gene3D" id="3.90.930.1">
    <property type="match status" value="1"/>
</dbReference>
<evidence type="ECO:0000259" key="11">
    <source>
        <dbReference type="Pfam" id="PF13086"/>
    </source>
</evidence>
<feature type="domain" description="DNA2/NAM7 helicase-like C-terminal" evidence="12">
    <location>
        <begin position="1050"/>
        <end position="1247"/>
    </location>
</feature>
<keyword evidence="4" id="KW-0963">Cytoplasm</keyword>
<dbReference type="PaxDb" id="10116-ENSRNOP00000039486"/>
<feature type="compositionally biased region" description="Polar residues" evidence="10">
    <location>
        <begin position="776"/>
        <end position="790"/>
    </location>
</feature>
<feature type="region of interest" description="Disordered" evidence="10">
    <location>
        <begin position="776"/>
        <end position="823"/>
    </location>
</feature>
<feature type="compositionally biased region" description="Low complexity" evidence="10">
    <location>
        <begin position="392"/>
        <end position="401"/>
    </location>
</feature>
<evidence type="ECO:0000256" key="4">
    <source>
        <dbReference type="ARBA" id="ARBA00022490"/>
    </source>
</evidence>
<keyword evidence="6" id="KW-0378">Hydrolase</keyword>
<dbReference type="GO" id="GO:0034587">
    <property type="term" value="P:piRNA processing"/>
    <property type="evidence" value="ECO:0000266"/>
    <property type="project" value="RGD"/>
</dbReference>
<dbReference type="GO" id="GO:0007283">
    <property type="term" value="P:spermatogenesis"/>
    <property type="evidence" value="ECO:0000266"/>
    <property type="project" value="RGD"/>
</dbReference>
<dbReference type="AlphaFoldDB" id="D3ZH42"/>
<evidence type="ECO:0000259" key="12">
    <source>
        <dbReference type="Pfam" id="PF13087"/>
    </source>
</evidence>
<dbReference type="InParanoid" id="D3ZH42"/>
<evidence type="ECO:0000256" key="5">
    <source>
        <dbReference type="ARBA" id="ARBA00022741"/>
    </source>
</evidence>
<dbReference type="AGR" id="RGD:1304735"/>
<dbReference type="InterPro" id="IPR041679">
    <property type="entry name" value="DNA2/NAM7-like_C"/>
</dbReference>
<feature type="compositionally biased region" description="Basic and acidic residues" evidence="10">
    <location>
        <begin position="377"/>
        <end position="391"/>
    </location>
</feature>
<protein>
    <recommendedName>
        <fullName evidence="3">RNA helicase</fullName>
        <ecNumber evidence="3">3.6.4.13</ecNumber>
    </recommendedName>
</protein>
<dbReference type="GO" id="GO:0003723">
    <property type="term" value="F:RNA binding"/>
    <property type="evidence" value="ECO:0000318"/>
    <property type="project" value="GO_Central"/>
</dbReference>
<evidence type="ECO:0000256" key="7">
    <source>
        <dbReference type="ARBA" id="ARBA00022806"/>
    </source>
</evidence>
<dbReference type="Proteomes" id="UP000002494">
    <property type="component" value="Chromosome 7"/>
</dbReference>
<dbReference type="CTD" id="54456"/>
<dbReference type="OrthoDB" id="6513042at2759"/>
<reference evidence="14" key="1">
    <citation type="submission" date="2024-01" db="EMBL/GenBank/DDBJ databases">
        <title>GRCr8: a new rat reference genome assembly contstructed from accurate long reads and long range scaffolding.</title>
        <authorList>
            <person name="Doris P.A."/>
            <person name="Kalbfleisch T."/>
            <person name="Li K."/>
            <person name="Howe K."/>
            <person name="Wood J."/>
        </authorList>
    </citation>
    <scope>NUCLEOTIDE SEQUENCE [LARGE SCALE GENOMIC DNA]</scope>
    <source>
        <strain evidence="14">Brown Norway</strain>
    </source>
</reference>
<dbReference type="GO" id="GO:0003724">
    <property type="term" value="F:RNA helicase activity"/>
    <property type="evidence" value="ECO:0000266"/>
    <property type="project" value="RGD"/>
</dbReference>
<dbReference type="CDD" id="cd18808">
    <property type="entry name" value="SF1_C_Upf1"/>
    <property type="match status" value="1"/>
</dbReference>
<comment type="catalytic activity">
    <reaction evidence="9">
        <text>ATP + H2O = ADP + phosphate + H(+)</text>
        <dbReference type="Rhea" id="RHEA:13065"/>
        <dbReference type="ChEBI" id="CHEBI:15377"/>
        <dbReference type="ChEBI" id="CHEBI:15378"/>
        <dbReference type="ChEBI" id="CHEBI:30616"/>
        <dbReference type="ChEBI" id="CHEBI:43474"/>
        <dbReference type="ChEBI" id="CHEBI:456216"/>
        <dbReference type="EC" id="3.6.4.13"/>
    </reaction>
</comment>
<evidence type="ECO:0000256" key="10">
    <source>
        <dbReference type="SAM" id="MobiDB-lite"/>
    </source>
</evidence>
<feature type="domain" description="DNA2/NAM7 helicase helicase" evidence="11">
    <location>
        <begin position="954"/>
        <end position="1024"/>
    </location>
</feature>
<feature type="region of interest" description="Disordered" evidence="10">
    <location>
        <begin position="734"/>
        <end position="760"/>
    </location>
</feature>
<keyword evidence="15" id="KW-1185">Reference proteome</keyword>
<evidence type="ECO:0000313" key="14">
    <source>
        <dbReference type="Ensembl" id="ENSRNOP00000039486.5"/>
    </source>
</evidence>
<accession>D3ZH42</accession>
<dbReference type="VEuPathDB" id="HostDB:ENSRNOG00000031093"/>
<evidence type="ECO:0000256" key="9">
    <source>
        <dbReference type="ARBA" id="ARBA00047984"/>
    </source>
</evidence>
<dbReference type="InterPro" id="IPR049080">
    <property type="entry name" value="MOV-10-like_beta-barrel"/>
</dbReference>
<dbReference type="GeneID" id="300141"/>
<comment type="subcellular location">
    <subcellularLocation>
        <location evidence="1">Cytoplasm</location>
    </subcellularLocation>
</comment>
<dbReference type="GO" id="GO:0045786">
    <property type="term" value="P:negative regulation of cell cycle"/>
    <property type="evidence" value="ECO:0000266"/>
    <property type="project" value="RGD"/>
</dbReference>
<dbReference type="Bgee" id="ENSRNOG00000031093">
    <property type="expression patterns" value="Expressed in testis"/>
</dbReference>
<comment type="similarity">
    <text evidence="2">Belongs to the DNA2/NAM7 helicase family. SDE3 subfamily.</text>
</comment>
<evidence type="ECO:0000256" key="1">
    <source>
        <dbReference type="ARBA" id="ARBA00004496"/>
    </source>
</evidence>
<dbReference type="GO" id="GO:0005829">
    <property type="term" value="C:cytosol"/>
    <property type="evidence" value="ECO:0000318"/>
    <property type="project" value="GO_Central"/>
</dbReference>
<evidence type="ECO:0000259" key="13">
    <source>
        <dbReference type="Pfam" id="PF21634"/>
    </source>
</evidence>
<dbReference type="InterPro" id="IPR041677">
    <property type="entry name" value="DNA2/NAM7_AAA_11"/>
</dbReference>
<dbReference type="GO" id="GO:0007281">
    <property type="term" value="P:germ cell development"/>
    <property type="evidence" value="ECO:0000266"/>
    <property type="project" value="RGD"/>
</dbReference>
<feature type="domain" description="DNA2/NAM7 helicase helicase" evidence="11">
    <location>
        <begin position="843"/>
        <end position="929"/>
    </location>
</feature>
<evidence type="ECO:0000256" key="3">
    <source>
        <dbReference type="ARBA" id="ARBA00012552"/>
    </source>
</evidence>
<evidence type="ECO:0000256" key="6">
    <source>
        <dbReference type="ARBA" id="ARBA00022801"/>
    </source>
</evidence>
<keyword evidence="5" id="KW-0547">Nucleotide-binding</keyword>
<dbReference type="Pfam" id="PF13086">
    <property type="entry name" value="AAA_11"/>
    <property type="match status" value="2"/>
</dbReference>